<evidence type="ECO:0000256" key="5">
    <source>
        <dbReference type="ARBA" id="ARBA00023004"/>
    </source>
</evidence>
<dbReference type="GO" id="GO:0051539">
    <property type="term" value="F:4 iron, 4 sulfur cluster binding"/>
    <property type="evidence" value="ECO:0007669"/>
    <property type="project" value="UniProtKB-UniRule"/>
</dbReference>
<sequence length="78" mass="8912">MRDQMAWRQQAACRGIDPAVFYPDLEEPAHGAKAICVGCPVRQACLEWALATRQKQGVWGGCDERDRRRILRQTRRSA</sequence>
<dbReference type="GO" id="GO:0046872">
    <property type="term" value="F:metal ion binding"/>
    <property type="evidence" value="ECO:0007669"/>
    <property type="project" value="UniProtKB-KW"/>
</dbReference>
<dbReference type="GO" id="GO:0005737">
    <property type="term" value="C:cytoplasm"/>
    <property type="evidence" value="ECO:0007669"/>
    <property type="project" value="UniProtKB-SubCell"/>
</dbReference>
<keyword evidence="5 11" id="KW-0408">Iron</keyword>
<dbReference type="InterPro" id="IPR003482">
    <property type="entry name" value="Whib"/>
</dbReference>
<dbReference type="Pfam" id="PF02467">
    <property type="entry name" value="Whib"/>
    <property type="match status" value="1"/>
</dbReference>
<dbReference type="GO" id="GO:0045892">
    <property type="term" value="P:negative regulation of DNA-templated transcription"/>
    <property type="evidence" value="ECO:0007669"/>
    <property type="project" value="TreeGrafter"/>
</dbReference>
<protein>
    <recommendedName>
        <fullName evidence="11">Transcriptional regulator WhiB</fullName>
    </recommendedName>
</protein>
<dbReference type="GO" id="GO:0035731">
    <property type="term" value="F:dinitrosyl-iron complex binding"/>
    <property type="evidence" value="ECO:0007669"/>
    <property type="project" value="UniProtKB-UniRule"/>
</dbReference>
<keyword evidence="10 11" id="KW-0804">Transcription</keyword>
<keyword evidence="11" id="KW-0963">Cytoplasm</keyword>
<dbReference type="HAMAP" id="MF_01479">
    <property type="entry name" value="WhiB"/>
    <property type="match status" value="1"/>
</dbReference>
<comment type="subcellular location">
    <subcellularLocation>
        <location evidence="1 11">Cytoplasm</location>
    </subcellularLocation>
</comment>
<dbReference type="EMBL" id="CADCSZ010000074">
    <property type="protein sequence ID" value="CAA9230784.1"/>
    <property type="molecule type" value="Genomic_DNA"/>
</dbReference>
<dbReference type="GO" id="GO:0003677">
    <property type="term" value="F:DNA binding"/>
    <property type="evidence" value="ECO:0007669"/>
    <property type="project" value="UniProtKB-UniRule"/>
</dbReference>
<dbReference type="AlphaFoldDB" id="A0A6J4HQN6"/>
<evidence type="ECO:0000256" key="11">
    <source>
        <dbReference type="HAMAP-Rule" id="MF_01479"/>
    </source>
</evidence>
<evidence type="ECO:0000256" key="8">
    <source>
        <dbReference type="ARBA" id="ARBA00023125"/>
    </source>
</evidence>
<keyword evidence="9 11" id="KW-1015">Disulfide bond</keyword>
<keyword evidence="8 11" id="KW-0238">DNA-binding</keyword>
<dbReference type="PANTHER" id="PTHR38839">
    <property type="entry name" value="TRANSCRIPTIONAL REGULATOR WHID-RELATED"/>
    <property type="match status" value="1"/>
</dbReference>
<evidence type="ECO:0000313" key="13">
    <source>
        <dbReference type="EMBL" id="CAA9230784.1"/>
    </source>
</evidence>
<feature type="binding site" evidence="11">
    <location>
        <position position="13"/>
    </location>
    <ligand>
        <name>[4Fe-4S] cluster</name>
        <dbReference type="ChEBI" id="CHEBI:49883"/>
    </ligand>
</feature>
<comment type="PTM">
    <text evidence="11">The Fe-S cluster can be nitrosylated by nitric oxide (NO).</text>
</comment>
<gene>
    <name evidence="11" type="primary">whiB</name>
    <name evidence="13" type="ORF">AVDCRST_MAG76-1227</name>
</gene>
<dbReference type="PROSITE" id="PS51674">
    <property type="entry name" value="4FE4S_WBL"/>
    <property type="match status" value="1"/>
</dbReference>
<evidence type="ECO:0000256" key="3">
    <source>
        <dbReference type="ARBA" id="ARBA00022485"/>
    </source>
</evidence>
<evidence type="ECO:0000259" key="12">
    <source>
        <dbReference type="PROSITE" id="PS51674"/>
    </source>
</evidence>
<dbReference type="GO" id="GO:0045454">
    <property type="term" value="P:cell redox homeostasis"/>
    <property type="evidence" value="ECO:0007669"/>
    <property type="project" value="TreeGrafter"/>
</dbReference>
<feature type="domain" description="4Fe-4S Wbl-type" evidence="12">
    <location>
        <begin position="12"/>
        <end position="69"/>
    </location>
</feature>
<comment type="cofactor">
    <cofactor evidence="11">
        <name>[4Fe-4S] cluster</name>
        <dbReference type="ChEBI" id="CHEBI:49883"/>
    </cofactor>
    <text evidence="11">Binds 1 [4Fe-4S] cluster per subunit. Following nitrosylation of the [4Fe-4S] cluster binds 1 [4Fe-8(NO)] cluster per subunit.</text>
</comment>
<evidence type="ECO:0000256" key="10">
    <source>
        <dbReference type="ARBA" id="ARBA00023163"/>
    </source>
</evidence>
<feature type="binding site" evidence="11">
    <location>
        <position position="36"/>
    </location>
    <ligand>
        <name>[4Fe-4S] cluster</name>
        <dbReference type="ChEBI" id="CHEBI:49883"/>
    </ligand>
</feature>
<evidence type="ECO:0000256" key="9">
    <source>
        <dbReference type="ARBA" id="ARBA00023157"/>
    </source>
</evidence>
<feature type="binding site" evidence="11">
    <location>
        <position position="45"/>
    </location>
    <ligand>
        <name>[4Fe-4S] cluster</name>
        <dbReference type="ChEBI" id="CHEBI:49883"/>
    </ligand>
</feature>
<name>A0A6J4HQN6_9ACTN</name>
<evidence type="ECO:0000256" key="6">
    <source>
        <dbReference type="ARBA" id="ARBA00023014"/>
    </source>
</evidence>
<dbReference type="GO" id="GO:0047134">
    <property type="term" value="F:protein-disulfide reductase [NAD(P)H] activity"/>
    <property type="evidence" value="ECO:0007669"/>
    <property type="project" value="TreeGrafter"/>
</dbReference>
<reference evidence="13" key="1">
    <citation type="submission" date="2020-02" db="EMBL/GenBank/DDBJ databases">
        <authorList>
            <person name="Meier V. D."/>
        </authorList>
    </citation>
    <scope>NUCLEOTIDE SEQUENCE</scope>
    <source>
        <strain evidence="13">AVDCRST_MAG76</strain>
    </source>
</reference>
<evidence type="ECO:0000256" key="1">
    <source>
        <dbReference type="ARBA" id="ARBA00004496"/>
    </source>
</evidence>
<evidence type="ECO:0000256" key="2">
    <source>
        <dbReference type="ARBA" id="ARBA00006597"/>
    </source>
</evidence>
<comment type="PTM">
    <text evidence="11">Upon Fe-S cluster removal intramolecular disulfide bonds are formed.</text>
</comment>
<keyword evidence="7 11" id="KW-0805">Transcription regulation</keyword>
<keyword evidence="3 11" id="KW-0004">4Fe-4S</keyword>
<keyword evidence="4 11" id="KW-0479">Metal-binding</keyword>
<evidence type="ECO:0000256" key="7">
    <source>
        <dbReference type="ARBA" id="ARBA00023015"/>
    </source>
</evidence>
<accession>A0A6J4HQN6</accession>
<proteinExistence type="inferred from homology"/>
<evidence type="ECO:0000256" key="4">
    <source>
        <dbReference type="ARBA" id="ARBA00022723"/>
    </source>
</evidence>
<organism evidence="13">
    <name type="scientific">uncultured Acidimicrobiales bacterium</name>
    <dbReference type="NCBI Taxonomy" id="310071"/>
    <lineage>
        <taxon>Bacteria</taxon>
        <taxon>Bacillati</taxon>
        <taxon>Actinomycetota</taxon>
        <taxon>Acidimicrobiia</taxon>
        <taxon>Acidimicrobiales</taxon>
        <taxon>environmental samples</taxon>
    </lineage>
</organism>
<dbReference type="InterPro" id="IPR034768">
    <property type="entry name" value="4FE4S_WBL"/>
</dbReference>
<feature type="binding site" evidence="11">
    <location>
        <position position="39"/>
    </location>
    <ligand>
        <name>[4Fe-4S] cluster</name>
        <dbReference type="ChEBI" id="CHEBI:49883"/>
    </ligand>
</feature>
<comment type="similarity">
    <text evidence="2 11">Belongs to the WhiB family.</text>
</comment>
<comment type="function">
    <text evidence="11">Acts as a transcriptional regulator. Probably redox-responsive. The apo- but not holo-form probably binds DNA.</text>
</comment>
<keyword evidence="6 11" id="KW-0411">Iron-sulfur</keyword>